<evidence type="ECO:0000313" key="3">
    <source>
        <dbReference type="EMBL" id="JAQ00326.1"/>
    </source>
</evidence>
<reference evidence="2" key="1">
    <citation type="journal article" date="2014" name="PLoS ONE">
        <title>Transcriptome-Based Identification of ABC Transporters in the Western Tarnished Plant Bug Lygus hesperus.</title>
        <authorList>
            <person name="Hull J.J."/>
            <person name="Chaney K."/>
            <person name="Geib S.M."/>
            <person name="Fabrick J.A."/>
            <person name="Brent C.S."/>
            <person name="Walsh D."/>
            <person name="Lavine L.C."/>
        </authorList>
    </citation>
    <scope>NUCLEOTIDE SEQUENCE</scope>
</reference>
<protein>
    <submittedName>
        <fullName evidence="2">Uncharacterized protein</fullName>
    </submittedName>
</protein>
<proteinExistence type="predicted"/>
<evidence type="ECO:0000256" key="1">
    <source>
        <dbReference type="SAM" id="MobiDB-lite"/>
    </source>
</evidence>
<organism evidence="2">
    <name type="scientific">Lygus hesperus</name>
    <name type="common">Western plant bug</name>
    <dbReference type="NCBI Taxonomy" id="30085"/>
    <lineage>
        <taxon>Eukaryota</taxon>
        <taxon>Metazoa</taxon>
        <taxon>Ecdysozoa</taxon>
        <taxon>Arthropoda</taxon>
        <taxon>Hexapoda</taxon>
        <taxon>Insecta</taxon>
        <taxon>Pterygota</taxon>
        <taxon>Neoptera</taxon>
        <taxon>Paraneoptera</taxon>
        <taxon>Hemiptera</taxon>
        <taxon>Heteroptera</taxon>
        <taxon>Panheteroptera</taxon>
        <taxon>Cimicomorpha</taxon>
        <taxon>Miridae</taxon>
        <taxon>Mirini</taxon>
        <taxon>Lygus</taxon>
    </lineage>
</organism>
<reference evidence="2" key="2">
    <citation type="submission" date="2014-07" db="EMBL/GenBank/DDBJ databases">
        <authorList>
            <person name="Hull J."/>
        </authorList>
    </citation>
    <scope>NUCLEOTIDE SEQUENCE</scope>
</reference>
<dbReference type="EMBL" id="GBHO01004050">
    <property type="protein sequence ID" value="JAG39554.1"/>
    <property type="molecule type" value="Transcribed_RNA"/>
</dbReference>
<feature type="region of interest" description="Disordered" evidence="1">
    <location>
        <begin position="88"/>
        <end position="109"/>
    </location>
</feature>
<reference evidence="3" key="3">
    <citation type="journal article" date="2016" name="Gigascience">
        <title>De novo construction of an expanded transcriptome assembly for the western tarnished plant bug, Lygus hesperus.</title>
        <authorList>
            <person name="Tassone E.E."/>
            <person name="Geib S.M."/>
            <person name="Hall B."/>
            <person name="Fabrick J.A."/>
            <person name="Brent C.S."/>
            <person name="Hull J.J."/>
        </authorList>
    </citation>
    <scope>NUCLEOTIDE SEQUENCE</scope>
</reference>
<sequence>MKNYGDLYGNASALSAPVSVAQMNELLLQQQLRLVSSVPQQQNTSFASSATPSLALPVSSLVSTEQTSFRDTNAHPFSVASMSTMNNTSSSLMKTSQSESTTDSKSYHPSHLLFSSNTNNIVKAMEQNKADQGMLSRANNTLANMSSLFSTNPLLNQSSALLYQHQHHSSQQ</sequence>
<dbReference type="AlphaFoldDB" id="A0A0A9Z530"/>
<gene>
    <name evidence="2" type="ORF">CM83_33917</name>
    <name evidence="3" type="ORF">g.4300</name>
</gene>
<feature type="compositionally biased region" description="Polar residues" evidence="1">
    <location>
        <begin position="92"/>
        <end position="104"/>
    </location>
</feature>
<evidence type="ECO:0000313" key="2">
    <source>
        <dbReference type="EMBL" id="JAG39554.1"/>
    </source>
</evidence>
<dbReference type="EMBL" id="GDHC01018303">
    <property type="protein sequence ID" value="JAQ00326.1"/>
    <property type="molecule type" value="Transcribed_RNA"/>
</dbReference>
<name>A0A0A9Z530_LYGHE</name>
<accession>A0A0A9Z530</accession>